<dbReference type="GO" id="GO:0006355">
    <property type="term" value="P:regulation of DNA-templated transcription"/>
    <property type="evidence" value="ECO:0007669"/>
    <property type="project" value="InterPro"/>
</dbReference>
<dbReference type="InterPro" id="IPR001789">
    <property type="entry name" value="Sig_transdc_resp-reg_receiver"/>
</dbReference>
<dbReference type="Pfam" id="PF00072">
    <property type="entry name" value="Response_reg"/>
    <property type="match status" value="1"/>
</dbReference>
<dbReference type="InterPro" id="IPR039420">
    <property type="entry name" value="WalR-like"/>
</dbReference>
<accession>A0A1Q8CXM7</accession>
<gene>
    <name evidence="7" type="ORF">BU204_01725</name>
</gene>
<dbReference type="STRING" id="1912961.BU204_01725"/>
<dbReference type="Proteomes" id="UP000185596">
    <property type="component" value="Unassembled WGS sequence"/>
</dbReference>
<evidence type="ECO:0000313" key="8">
    <source>
        <dbReference type="Proteomes" id="UP000185596"/>
    </source>
</evidence>
<dbReference type="SMART" id="SM00421">
    <property type="entry name" value="HTH_LUXR"/>
    <property type="match status" value="1"/>
</dbReference>
<dbReference type="InterPro" id="IPR000792">
    <property type="entry name" value="Tscrpt_reg_LuxR_C"/>
</dbReference>
<dbReference type="PRINTS" id="PR00038">
    <property type="entry name" value="HTHLUXR"/>
</dbReference>
<keyword evidence="4" id="KW-0597">Phosphoprotein</keyword>
<evidence type="ECO:0000259" key="5">
    <source>
        <dbReference type="PROSITE" id="PS50043"/>
    </source>
</evidence>
<dbReference type="RefSeq" id="WP_075123719.1">
    <property type="nucleotide sequence ID" value="NZ_MSIE01000002.1"/>
</dbReference>
<proteinExistence type="predicted"/>
<evidence type="ECO:0000313" key="7">
    <source>
        <dbReference type="EMBL" id="OLF19117.1"/>
    </source>
</evidence>
<dbReference type="Gene3D" id="3.40.50.2300">
    <property type="match status" value="1"/>
</dbReference>
<reference evidence="7 8" key="1">
    <citation type="submission" date="2016-12" db="EMBL/GenBank/DDBJ databases">
        <title>The draft genome sequence of Actinophytocola sp. 11-183.</title>
        <authorList>
            <person name="Wang W."/>
            <person name="Yuan L."/>
        </authorList>
    </citation>
    <scope>NUCLEOTIDE SEQUENCE [LARGE SCALE GENOMIC DNA]</scope>
    <source>
        <strain evidence="7 8">11-183</strain>
    </source>
</reference>
<sequence length="222" mass="24094">MRVVIAEDAALLREGLAHILRHAGHEVTPVPDVPGLLTAVAAAVPTAIITDIRMPPDFRDEGLRAALRLRQDHPGLPILVLSQYVEHTYAAELVAMGGGIGYLLKDRVGDIPEFLTALDDVAAGGTVIDPDIVRRFLSRRTMRAPMERLTPREREVLALIAEGRTNTSIARQLHVTDAAIAKHVNNIFAKLDIPPHVDGHRRVLAVLAHLRHDHGSGQSPAG</sequence>
<name>A0A1Q8CXM7_9PSEU</name>
<evidence type="ECO:0000256" key="3">
    <source>
        <dbReference type="ARBA" id="ARBA00023163"/>
    </source>
</evidence>
<evidence type="ECO:0000256" key="1">
    <source>
        <dbReference type="ARBA" id="ARBA00023015"/>
    </source>
</evidence>
<keyword evidence="3" id="KW-0804">Transcription</keyword>
<dbReference type="SMART" id="SM00448">
    <property type="entry name" value="REC"/>
    <property type="match status" value="1"/>
</dbReference>
<evidence type="ECO:0000256" key="2">
    <source>
        <dbReference type="ARBA" id="ARBA00023125"/>
    </source>
</evidence>
<dbReference type="PROSITE" id="PS50110">
    <property type="entry name" value="RESPONSE_REGULATORY"/>
    <property type="match status" value="1"/>
</dbReference>
<dbReference type="PROSITE" id="PS50043">
    <property type="entry name" value="HTH_LUXR_2"/>
    <property type="match status" value="1"/>
</dbReference>
<dbReference type="EMBL" id="MSIE01000002">
    <property type="protein sequence ID" value="OLF19117.1"/>
    <property type="molecule type" value="Genomic_DNA"/>
</dbReference>
<dbReference type="GO" id="GO:0003677">
    <property type="term" value="F:DNA binding"/>
    <property type="evidence" value="ECO:0007669"/>
    <property type="project" value="UniProtKB-KW"/>
</dbReference>
<dbReference type="OrthoDB" id="3519926at2"/>
<dbReference type="CDD" id="cd06170">
    <property type="entry name" value="LuxR_C_like"/>
    <property type="match status" value="1"/>
</dbReference>
<evidence type="ECO:0000256" key="4">
    <source>
        <dbReference type="PROSITE-ProRule" id="PRU00169"/>
    </source>
</evidence>
<comment type="caution">
    <text evidence="7">The sequence shown here is derived from an EMBL/GenBank/DDBJ whole genome shotgun (WGS) entry which is preliminary data.</text>
</comment>
<dbReference type="PANTHER" id="PTHR43214:SF24">
    <property type="entry name" value="TRANSCRIPTIONAL REGULATORY PROTEIN NARL-RELATED"/>
    <property type="match status" value="1"/>
</dbReference>
<evidence type="ECO:0000259" key="6">
    <source>
        <dbReference type="PROSITE" id="PS50110"/>
    </source>
</evidence>
<feature type="modified residue" description="4-aspartylphosphate" evidence="4">
    <location>
        <position position="51"/>
    </location>
</feature>
<keyword evidence="2 7" id="KW-0238">DNA-binding</keyword>
<dbReference type="AlphaFoldDB" id="A0A1Q8CXM7"/>
<feature type="domain" description="Response regulatory" evidence="6">
    <location>
        <begin position="2"/>
        <end position="120"/>
    </location>
</feature>
<dbReference type="Pfam" id="PF00196">
    <property type="entry name" value="GerE"/>
    <property type="match status" value="1"/>
</dbReference>
<organism evidence="7 8">
    <name type="scientific">Actinophytocola xanthii</name>
    <dbReference type="NCBI Taxonomy" id="1912961"/>
    <lineage>
        <taxon>Bacteria</taxon>
        <taxon>Bacillati</taxon>
        <taxon>Actinomycetota</taxon>
        <taxon>Actinomycetes</taxon>
        <taxon>Pseudonocardiales</taxon>
        <taxon>Pseudonocardiaceae</taxon>
    </lineage>
</organism>
<protein>
    <submittedName>
        <fullName evidence="7">DNA-binding response regulator</fullName>
    </submittedName>
</protein>
<dbReference type="PANTHER" id="PTHR43214">
    <property type="entry name" value="TWO-COMPONENT RESPONSE REGULATOR"/>
    <property type="match status" value="1"/>
</dbReference>
<keyword evidence="8" id="KW-1185">Reference proteome</keyword>
<dbReference type="GO" id="GO:0000160">
    <property type="term" value="P:phosphorelay signal transduction system"/>
    <property type="evidence" value="ECO:0007669"/>
    <property type="project" value="InterPro"/>
</dbReference>
<dbReference type="SUPFAM" id="SSF52172">
    <property type="entry name" value="CheY-like"/>
    <property type="match status" value="1"/>
</dbReference>
<feature type="domain" description="HTH luxR-type" evidence="5">
    <location>
        <begin position="142"/>
        <end position="213"/>
    </location>
</feature>
<keyword evidence="1" id="KW-0805">Transcription regulation</keyword>
<dbReference type="InterPro" id="IPR011006">
    <property type="entry name" value="CheY-like_superfamily"/>
</dbReference>